<feature type="chain" id="PRO_5013312740" description="Putative auto-transporter adhesin head GIN domain-containing protein" evidence="1">
    <location>
        <begin position="20"/>
        <end position="242"/>
    </location>
</feature>
<evidence type="ECO:0000256" key="1">
    <source>
        <dbReference type="SAM" id="SignalP"/>
    </source>
</evidence>
<reference evidence="3 4" key="1">
    <citation type="submission" date="2016-11" db="EMBL/GenBank/DDBJ databases">
        <title>Tenacibaculum sp. LPB0136, isolated from marine environment.</title>
        <authorList>
            <person name="Kim E."/>
            <person name="Yi H."/>
        </authorList>
    </citation>
    <scope>NUCLEOTIDE SEQUENCE [LARGE SCALE GENOMIC DNA]</scope>
    <source>
        <strain evidence="3 4">LPB0136</strain>
    </source>
</reference>
<dbReference type="KEGG" id="ten:LPB136_02255"/>
<organism evidence="3 4">
    <name type="scientific">Tenacibaculum todarodis</name>
    <dbReference type="NCBI Taxonomy" id="1850252"/>
    <lineage>
        <taxon>Bacteria</taxon>
        <taxon>Pseudomonadati</taxon>
        <taxon>Bacteroidota</taxon>
        <taxon>Flavobacteriia</taxon>
        <taxon>Flavobacteriales</taxon>
        <taxon>Flavobacteriaceae</taxon>
        <taxon>Tenacibaculum</taxon>
    </lineage>
</organism>
<keyword evidence="4" id="KW-1185">Reference proteome</keyword>
<dbReference type="STRING" id="1850252.LPB136_02255"/>
<dbReference type="Pfam" id="PF10988">
    <property type="entry name" value="DUF2807"/>
    <property type="match status" value="1"/>
</dbReference>
<dbReference type="PANTHER" id="PTHR39200">
    <property type="entry name" value="HYPOTHETICAL EXPORTED PROTEIN"/>
    <property type="match status" value="1"/>
</dbReference>
<dbReference type="Proteomes" id="UP000181898">
    <property type="component" value="Chromosome"/>
</dbReference>
<dbReference type="EMBL" id="CP018155">
    <property type="protein sequence ID" value="APG64261.1"/>
    <property type="molecule type" value="Genomic_DNA"/>
</dbReference>
<protein>
    <recommendedName>
        <fullName evidence="2">Putative auto-transporter adhesin head GIN domain-containing protein</fullName>
    </recommendedName>
</protein>
<dbReference type="PANTHER" id="PTHR39200:SF1">
    <property type="entry name" value="AUTO-TRANSPORTER ADHESIN HEAD GIN DOMAIN-CONTAINING PROTEIN-RELATED"/>
    <property type="match status" value="1"/>
</dbReference>
<evidence type="ECO:0000313" key="3">
    <source>
        <dbReference type="EMBL" id="APG64261.1"/>
    </source>
</evidence>
<evidence type="ECO:0000259" key="2">
    <source>
        <dbReference type="Pfam" id="PF10988"/>
    </source>
</evidence>
<dbReference type="InterPro" id="IPR021255">
    <property type="entry name" value="DUF2807"/>
</dbReference>
<accession>A0A1L3JGK2</accession>
<feature type="domain" description="Putative auto-transporter adhesin head GIN" evidence="2">
    <location>
        <begin position="43"/>
        <end position="225"/>
    </location>
</feature>
<sequence length="242" mass="25157">MKKAYITLLVLTISLTANAQWWGNSEKIKGNGKVTTEVRKVGGFDKVTVGGSFDVILIAGKEGKVTLEGEENVLEYIITEVNNGKLEIKFKNNTNVRTTKKLTATVPFETIEAVSLGGSGNVFVKKPIKSNSVSVAIGGSGNIVTEVEATTLSASIGGSGDIKLSGKSTTLKCSIAGSGSIKAYELETEDLKASIAGSGSVKTNVSNKIKASIVGSGSVYYKGKPSKINTSSVGSGDVIDRN</sequence>
<evidence type="ECO:0000313" key="4">
    <source>
        <dbReference type="Proteomes" id="UP000181898"/>
    </source>
</evidence>
<keyword evidence="1" id="KW-0732">Signal</keyword>
<dbReference type="Gene3D" id="2.160.20.120">
    <property type="match status" value="1"/>
</dbReference>
<proteinExistence type="predicted"/>
<feature type="signal peptide" evidence="1">
    <location>
        <begin position="1"/>
        <end position="19"/>
    </location>
</feature>
<gene>
    <name evidence="3" type="ORF">LPB136_02255</name>
</gene>
<dbReference type="RefSeq" id="WP_072554585.1">
    <property type="nucleotide sequence ID" value="NZ_CP018155.1"/>
</dbReference>
<name>A0A1L3JGK2_9FLAO</name>
<dbReference type="AlphaFoldDB" id="A0A1L3JGK2"/>
<dbReference type="OrthoDB" id="5585143at2"/>